<dbReference type="InterPro" id="IPR029056">
    <property type="entry name" value="Ribokinase-like"/>
</dbReference>
<organism evidence="2 3">
    <name type="scientific">Polytolypa hystricis (strain UAMH7299)</name>
    <dbReference type="NCBI Taxonomy" id="1447883"/>
    <lineage>
        <taxon>Eukaryota</taxon>
        <taxon>Fungi</taxon>
        <taxon>Dikarya</taxon>
        <taxon>Ascomycota</taxon>
        <taxon>Pezizomycotina</taxon>
        <taxon>Eurotiomycetes</taxon>
        <taxon>Eurotiomycetidae</taxon>
        <taxon>Onygenales</taxon>
        <taxon>Onygenales incertae sedis</taxon>
        <taxon>Polytolypa</taxon>
    </lineage>
</organism>
<dbReference type="PANTHER" id="PTHR47098:SF1">
    <property type="entry name" value="PFKB FAMILY CARBOHYDRATE KINASE SUPERFAMILY (AFU_ORTHOLOGUE AFUA_4G09500)"/>
    <property type="match status" value="1"/>
</dbReference>
<evidence type="ECO:0000313" key="2">
    <source>
        <dbReference type="EMBL" id="PGH22995.1"/>
    </source>
</evidence>
<feature type="domain" description="Carbohydrate kinase PfkB" evidence="1">
    <location>
        <begin position="86"/>
        <end position="268"/>
    </location>
</feature>
<dbReference type="SUPFAM" id="SSF53613">
    <property type="entry name" value="Ribokinase-like"/>
    <property type="match status" value="1"/>
</dbReference>
<protein>
    <recommendedName>
        <fullName evidence="1">Carbohydrate kinase PfkB domain-containing protein</fullName>
    </recommendedName>
</protein>
<dbReference type="PANTHER" id="PTHR47098">
    <property type="entry name" value="PROTEIN MAK32"/>
    <property type="match status" value="1"/>
</dbReference>
<dbReference type="Proteomes" id="UP000224634">
    <property type="component" value="Unassembled WGS sequence"/>
</dbReference>
<dbReference type="AlphaFoldDB" id="A0A2B7YNW7"/>
<dbReference type="STRING" id="1447883.A0A2B7YNW7"/>
<evidence type="ECO:0000313" key="3">
    <source>
        <dbReference type="Proteomes" id="UP000224634"/>
    </source>
</evidence>
<keyword evidence="3" id="KW-1185">Reference proteome</keyword>
<name>A0A2B7YNW7_POLH7</name>
<evidence type="ECO:0000259" key="1">
    <source>
        <dbReference type="Pfam" id="PF00294"/>
    </source>
</evidence>
<accession>A0A2B7YNW7</accession>
<dbReference type="OrthoDB" id="497927at2759"/>
<gene>
    <name evidence="2" type="ORF">AJ80_02910</name>
</gene>
<dbReference type="InterPro" id="IPR011611">
    <property type="entry name" value="PfkB_dom"/>
</dbReference>
<dbReference type="EMBL" id="PDNA01000030">
    <property type="protein sequence ID" value="PGH22995.1"/>
    <property type="molecule type" value="Genomic_DNA"/>
</dbReference>
<sequence>MWRSAGGTYIYDFPQSIDKKPGHWNTSKIVRESTAKQSTRGLLEYEDTTFGPKKFQYTTPILSISNNWLTCPAEQLASRSFHFLESPSELEHRISTILKMRDEAGIKERPLIIWEPSPLSCKSENLAACLKAVRLVDVFSPNHLELLTLCGESPDLASDKAKLEVLALKFLEEGRVGPEGAGTVVIRATEHGCMIRSCDMSPTWMPPYYQPEPGAQAQPKTSKVVDPTGAGNAFLGAYAIGLLKPDGNHVQAACYGSVAASFALEQVGIPKLIRDGGKEVWNGVSVISRLHEYASRLGIATEGSSALEDPVPSG</sequence>
<dbReference type="Pfam" id="PF00294">
    <property type="entry name" value="PfkB"/>
    <property type="match status" value="1"/>
</dbReference>
<proteinExistence type="predicted"/>
<reference evidence="2 3" key="1">
    <citation type="submission" date="2017-10" db="EMBL/GenBank/DDBJ databases">
        <title>Comparative genomics in systemic dimorphic fungi from Ajellomycetaceae.</title>
        <authorList>
            <person name="Munoz J.F."/>
            <person name="Mcewen J.G."/>
            <person name="Clay O.K."/>
            <person name="Cuomo C.A."/>
        </authorList>
    </citation>
    <scope>NUCLEOTIDE SEQUENCE [LARGE SCALE GENOMIC DNA]</scope>
    <source>
        <strain evidence="2 3">UAMH7299</strain>
    </source>
</reference>
<dbReference type="Gene3D" id="3.40.1190.20">
    <property type="match status" value="1"/>
</dbReference>
<comment type="caution">
    <text evidence="2">The sequence shown here is derived from an EMBL/GenBank/DDBJ whole genome shotgun (WGS) entry which is preliminary data.</text>
</comment>